<dbReference type="SUPFAM" id="SSF53448">
    <property type="entry name" value="Nucleotide-diphospho-sugar transferases"/>
    <property type="match status" value="1"/>
</dbReference>
<dbReference type="Pfam" id="PF00535">
    <property type="entry name" value="Glycos_transf_2"/>
    <property type="match status" value="1"/>
</dbReference>
<dbReference type="Gene3D" id="3.90.550.10">
    <property type="entry name" value="Spore Coat Polysaccharide Biosynthesis Protein SpsA, Chain A"/>
    <property type="match status" value="1"/>
</dbReference>
<organism evidence="3">
    <name type="scientific">viral metagenome</name>
    <dbReference type="NCBI Taxonomy" id="1070528"/>
    <lineage>
        <taxon>unclassified sequences</taxon>
        <taxon>metagenomes</taxon>
        <taxon>organismal metagenomes</taxon>
    </lineage>
</organism>
<evidence type="ECO:0000313" key="3">
    <source>
        <dbReference type="EMBL" id="QHU36149.1"/>
    </source>
</evidence>
<dbReference type="PANTHER" id="PTHR46401">
    <property type="entry name" value="GLYCOSYLTRANSFERASE WBBK-RELATED"/>
    <property type="match status" value="1"/>
</dbReference>
<dbReference type="PANTHER" id="PTHR46401:SF2">
    <property type="entry name" value="GLYCOSYLTRANSFERASE WBBK-RELATED"/>
    <property type="match status" value="1"/>
</dbReference>
<protein>
    <recommendedName>
        <fullName evidence="2">Glycosyltransferase 2-like domain-containing protein</fullName>
    </recommendedName>
</protein>
<dbReference type="InterPro" id="IPR029044">
    <property type="entry name" value="Nucleotide-diphossugar_trans"/>
</dbReference>
<dbReference type="GO" id="GO:0016757">
    <property type="term" value="F:glycosyltransferase activity"/>
    <property type="evidence" value="ECO:0007669"/>
    <property type="project" value="TreeGrafter"/>
</dbReference>
<dbReference type="InterPro" id="IPR001173">
    <property type="entry name" value="Glyco_trans_2-like"/>
</dbReference>
<feature type="domain" description="Glycosyltransferase 2-like" evidence="2">
    <location>
        <begin position="8"/>
        <end position="94"/>
    </location>
</feature>
<dbReference type="InterPro" id="IPR011990">
    <property type="entry name" value="TPR-like_helical_dom_sf"/>
</dbReference>
<dbReference type="AlphaFoldDB" id="A0A6C0LZF5"/>
<dbReference type="GO" id="GO:0009103">
    <property type="term" value="P:lipopolysaccharide biosynthetic process"/>
    <property type="evidence" value="ECO:0007669"/>
    <property type="project" value="TreeGrafter"/>
</dbReference>
<dbReference type="SUPFAM" id="SSF48452">
    <property type="entry name" value="TPR-like"/>
    <property type="match status" value="1"/>
</dbReference>
<accession>A0A6C0LZF5</accession>
<dbReference type="Gene3D" id="3.40.50.2000">
    <property type="entry name" value="Glycogen Phosphorylase B"/>
    <property type="match status" value="2"/>
</dbReference>
<dbReference type="SUPFAM" id="SSF53756">
    <property type="entry name" value="UDP-Glycosyltransferase/glycogen phosphorylase"/>
    <property type="match status" value="1"/>
</dbReference>
<dbReference type="CDD" id="cd03801">
    <property type="entry name" value="GT4_PimA-like"/>
    <property type="match status" value="1"/>
</dbReference>
<name>A0A6C0LZF5_9ZZZZ</name>
<reference evidence="3" key="1">
    <citation type="journal article" date="2020" name="Nature">
        <title>Giant virus diversity and host interactions through global metagenomics.</title>
        <authorList>
            <person name="Schulz F."/>
            <person name="Roux S."/>
            <person name="Paez-Espino D."/>
            <person name="Jungbluth S."/>
            <person name="Walsh D.A."/>
            <person name="Denef V.J."/>
            <person name="McMahon K.D."/>
            <person name="Konstantinidis K.T."/>
            <person name="Eloe-Fadrosh E.A."/>
            <person name="Kyrpides N.C."/>
            <person name="Woyke T."/>
        </authorList>
    </citation>
    <scope>NUCLEOTIDE SEQUENCE</scope>
    <source>
        <strain evidence="3">GVMAG-S-1035124-57</strain>
    </source>
</reference>
<proteinExistence type="predicted"/>
<keyword evidence="1" id="KW-0808">Transferase</keyword>
<evidence type="ECO:0000256" key="1">
    <source>
        <dbReference type="ARBA" id="ARBA00022679"/>
    </source>
</evidence>
<dbReference type="EMBL" id="MN740632">
    <property type="protein sequence ID" value="QHU36149.1"/>
    <property type="molecule type" value="Genomic_DNA"/>
</dbReference>
<sequence length="799" mass="90736">MPTVCLNMIVKNEAHIICRTLAMLLTKIRFDYWVICDTGSTDATREIIQDFFATEGIEGELHCDAWLNFAHNRTLALNYAFGKTDLLLVFDADDDICGTITLPAAVTHDEYQLKFGAPNAGGISYARTLLINNRKRFQYHSVVHEYISCLEPSPHEHLRMCVLEGDYHVVSGRGGARSQDPEKYLKDALLLEAAHAEAVQNNDPLHKRYAFYCANSYRDYGKPEHAIRWYKVTLSQDNWAQEKYVSCLYLYRCYESLGQKEHGFYYLAKAFAYDAERVECLYPLVVHYCCEGMNDVAYAYYRIVQSRYERAQLQGQSQGQGSKLFLEPDIANFYLPYYMIIVADRVGDRACGIRMFEIIFTKKQRITSTWHLRNLLFNLRFFLSHVCGAQFAALANEYVRFLRENGIAFSAFDGVASGFNYAEWGIHFVPVTPNFSRSDCKKSRAILFYAGYSDVRWNYDSMLRGALGGSEKAVAYLANELVQRRGYEVYVSGEVLGGNGGNGGNGGVNYVGLRELPELLRTTAFHAVICSRYVSFLELYGGSASWYRFYVWAHDTYLLAHGCVLSDVAIMEKWADHVHGCVCQTQWHADEYARKYPTLQSKLRVINNGIDVATIGGREKIRNRFIYTSRTERGLARILDLWPDIIAAMPDATLVISNYVPFPCNDDERRMQSRIASLGDCIRHMGPLNTEQLYAEMGAAEYWLYPTDWPETSCITAMEMLASEVICLYYPVAGLTETMGGCGIQVAPGGEVDVLLRIASDETKKEALRRQGRAYAESCSWSNRAQQWGTMLLVAEQPI</sequence>
<evidence type="ECO:0000259" key="2">
    <source>
        <dbReference type="Pfam" id="PF00535"/>
    </source>
</evidence>